<comment type="caution">
    <text evidence="4">The sequence shown here is derived from an EMBL/GenBank/DDBJ whole genome shotgun (WGS) entry which is preliminary data.</text>
</comment>
<gene>
    <name evidence="4" type="ORF">ACFPRH_24820</name>
</gene>
<comment type="cofactor">
    <cofactor evidence="1">
        <name>Mg(2+)</name>
        <dbReference type="ChEBI" id="CHEBI:18420"/>
    </cofactor>
</comment>
<dbReference type="Pfam" id="PF00702">
    <property type="entry name" value="Hydrolase"/>
    <property type="match status" value="1"/>
</dbReference>
<dbReference type="InterPro" id="IPR023198">
    <property type="entry name" value="PGP-like_dom2"/>
</dbReference>
<dbReference type="PRINTS" id="PR00413">
    <property type="entry name" value="HADHALOGNASE"/>
</dbReference>
<proteinExistence type="predicted"/>
<reference evidence="5" key="1">
    <citation type="journal article" date="2019" name="Int. J. Syst. Evol. Microbiol.">
        <title>The Global Catalogue of Microorganisms (GCM) 10K type strain sequencing project: providing services to taxonomists for standard genome sequencing and annotation.</title>
        <authorList>
            <consortium name="The Broad Institute Genomics Platform"/>
            <consortium name="The Broad Institute Genome Sequencing Center for Infectious Disease"/>
            <person name="Wu L."/>
            <person name="Ma J."/>
        </authorList>
    </citation>
    <scope>NUCLEOTIDE SEQUENCE [LARGE SCALE GENOMIC DNA]</scope>
    <source>
        <strain evidence="5">PCU 266</strain>
    </source>
</reference>
<keyword evidence="3" id="KW-0460">Magnesium</keyword>
<dbReference type="PANTHER" id="PTHR46470:SF4">
    <property type="entry name" value="5-AMINO-6-(5-PHOSPHO-D-RIBITYLAMINO)URACIL PHOSPHATASE YIGB"/>
    <property type="match status" value="1"/>
</dbReference>
<evidence type="ECO:0000313" key="4">
    <source>
        <dbReference type="EMBL" id="MFC5154963.1"/>
    </source>
</evidence>
<dbReference type="RefSeq" id="WP_344472903.1">
    <property type="nucleotide sequence ID" value="NZ_BAAASB010000002.1"/>
</dbReference>
<dbReference type="InterPro" id="IPR036412">
    <property type="entry name" value="HAD-like_sf"/>
</dbReference>
<dbReference type="Proteomes" id="UP001596160">
    <property type="component" value="Unassembled WGS sequence"/>
</dbReference>
<dbReference type="EC" id="3.1.3.-" evidence="4"/>
<evidence type="ECO:0000256" key="1">
    <source>
        <dbReference type="ARBA" id="ARBA00001946"/>
    </source>
</evidence>
<organism evidence="4 5">
    <name type="scientific">Streptomyces amakusaensis</name>
    <dbReference type="NCBI Taxonomy" id="67271"/>
    <lineage>
        <taxon>Bacteria</taxon>
        <taxon>Bacillati</taxon>
        <taxon>Actinomycetota</taxon>
        <taxon>Actinomycetes</taxon>
        <taxon>Kitasatosporales</taxon>
        <taxon>Streptomycetaceae</taxon>
        <taxon>Streptomyces</taxon>
    </lineage>
</organism>
<evidence type="ECO:0000256" key="3">
    <source>
        <dbReference type="ARBA" id="ARBA00022842"/>
    </source>
</evidence>
<dbReference type="SUPFAM" id="SSF56784">
    <property type="entry name" value="HAD-like"/>
    <property type="match status" value="1"/>
</dbReference>
<dbReference type="GO" id="GO:0016787">
    <property type="term" value="F:hydrolase activity"/>
    <property type="evidence" value="ECO:0007669"/>
    <property type="project" value="UniProtKB-KW"/>
</dbReference>
<dbReference type="EMBL" id="JBHSKP010000018">
    <property type="protein sequence ID" value="MFC5154963.1"/>
    <property type="molecule type" value="Genomic_DNA"/>
</dbReference>
<name>A0ABW0AQF0_9ACTN</name>
<protein>
    <submittedName>
        <fullName evidence="4">HAD family hydrolase</fullName>
        <ecNumber evidence="4">3.1.3.-</ecNumber>
    </submittedName>
</protein>
<evidence type="ECO:0000256" key="2">
    <source>
        <dbReference type="ARBA" id="ARBA00022801"/>
    </source>
</evidence>
<dbReference type="InterPro" id="IPR006439">
    <property type="entry name" value="HAD-SF_hydro_IA"/>
</dbReference>
<dbReference type="InterPro" id="IPR051400">
    <property type="entry name" value="HAD-like_hydrolase"/>
</dbReference>
<dbReference type="Gene3D" id="3.40.50.1000">
    <property type="entry name" value="HAD superfamily/HAD-like"/>
    <property type="match status" value="1"/>
</dbReference>
<evidence type="ECO:0000313" key="5">
    <source>
        <dbReference type="Proteomes" id="UP001596160"/>
    </source>
</evidence>
<dbReference type="SFLD" id="SFLDS00003">
    <property type="entry name" value="Haloacid_Dehalogenase"/>
    <property type="match status" value="1"/>
</dbReference>
<sequence>MPLRAILWDVDDTLFDYVGADSAGLFQHLRTEGLVGGFTSAGQALDRWREITAVHWVRYSAGETDWPGQRRDRVRDFTGLELGDAEADAWFERYMVHYEAAWSLFPDAVPALDLLAGEYRHAVLSNSSFPVQDRKLRVLGVRDRFEALLCAAELGVAKPAAEAFHAACEALGLPPEEVAYVGDEPDIDARGAAEAGLFGIWLDRAGVGGRPELIRITGLDGLPALLRGDTRFGASSTFG</sequence>
<dbReference type="PANTHER" id="PTHR46470">
    <property type="entry name" value="N-ACYLNEURAMINATE-9-PHOSPHATASE"/>
    <property type="match status" value="1"/>
</dbReference>
<keyword evidence="2 4" id="KW-0378">Hydrolase</keyword>
<dbReference type="SFLD" id="SFLDG01129">
    <property type="entry name" value="C1.5:_HAD__Beta-PGM__Phosphata"/>
    <property type="match status" value="1"/>
</dbReference>
<dbReference type="Gene3D" id="1.10.150.240">
    <property type="entry name" value="Putative phosphatase, domain 2"/>
    <property type="match status" value="1"/>
</dbReference>
<dbReference type="NCBIfam" id="TIGR01549">
    <property type="entry name" value="HAD-SF-IA-v1"/>
    <property type="match status" value="1"/>
</dbReference>
<dbReference type="InterPro" id="IPR023214">
    <property type="entry name" value="HAD_sf"/>
</dbReference>
<accession>A0ABW0AQF0</accession>
<keyword evidence="5" id="KW-1185">Reference proteome</keyword>